<evidence type="ECO:0000313" key="5">
    <source>
        <dbReference type="Proteomes" id="UP001229421"/>
    </source>
</evidence>
<feature type="domain" description="DUF641" evidence="2">
    <location>
        <begin position="79"/>
        <end position="185"/>
    </location>
</feature>
<proteinExistence type="predicted"/>
<evidence type="ECO:0000313" key="4">
    <source>
        <dbReference type="EMBL" id="KAK1426826.1"/>
    </source>
</evidence>
<dbReference type="Pfam" id="PF24994">
    <property type="entry name" value="GIL1_IRKI_C"/>
    <property type="match status" value="1"/>
</dbReference>
<feature type="domain" description="GIL1/IRKI C-terminal" evidence="3">
    <location>
        <begin position="415"/>
        <end position="466"/>
    </location>
</feature>
<dbReference type="InterPro" id="IPR056813">
    <property type="entry name" value="GIL1_IRKI_C"/>
</dbReference>
<sequence length="476" mass="53592">MMMTSKPSNFSDLIQRVTSSCLLNPIGSGRHYPLNIHSDEPDTDSDHYQKSTIKSEKHSDDDDDDETEEMTEKERADTEMVTLMNDVFETVSCMKKAYVRLQQAHCPWDIGKMRSSDMAVVMELKKLGVLRERFRRVGDGKRVVAGVEVREVVAPYEAAIERLKMEVKSKEAEIESLKEKLSMAAVSGGSSGRKSRSQSNKKVNYGSQLQASPLPVPELFESCMSSVKEASKSFTSLLLSLMKSAHWDIAATVKSIQASTIIPNDISTPSAITTSSIIRPNHAKYAIESYVNRKLYQGFDHETFYMDGSLSSLLNPNQFRSECFNQYRDMKSMDPIELLGILPTCQFGNFCLKKYLSIVHPKMEESLFGDLEQRRHVLAGNHPRTRFYGEFLVVAKAVWLQHLLAFSYDPIPARFEGSRGAEFDMGYMESVVRFSGGRVVVGHVVEFPVSPGFKLGNEVIVKARVYVVPRCELEGR</sequence>
<dbReference type="Pfam" id="PF04859">
    <property type="entry name" value="DUF641"/>
    <property type="match status" value="1"/>
</dbReference>
<dbReference type="InterPro" id="IPR040225">
    <property type="entry name" value="GIL1-like"/>
</dbReference>
<evidence type="ECO:0000259" key="3">
    <source>
        <dbReference type="Pfam" id="PF24994"/>
    </source>
</evidence>
<dbReference type="GO" id="GO:0009639">
    <property type="term" value="P:response to red or far red light"/>
    <property type="evidence" value="ECO:0007669"/>
    <property type="project" value="InterPro"/>
</dbReference>
<dbReference type="PANTHER" id="PTHR31161">
    <property type="entry name" value="PROTEIN GRAVITROPIC IN THE LIGHT 1"/>
    <property type="match status" value="1"/>
</dbReference>
<evidence type="ECO:0000259" key="2">
    <source>
        <dbReference type="Pfam" id="PF04859"/>
    </source>
</evidence>
<dbReference type="InterPro" id="IPR006943">
    <property type="entry name" value="DUF641_pln"/>
</dbReference>
<dbReference type="GO" id="GO:0009959">
    <property type="term" value="P:negative gravitropism"/>
    <property type="evidence" value="ECO:0007669"/>
    <property type="project" value="InterPro"/>
</dbReference>
<reference evidence="4" key="1">
    <citation type="journal article" date="2023" name="bioRxiv">
        <title>Improved chromosome-level genome assembly for marigold (Tagetes erecta).</title>
        <authorList>
            <person name="Jiang F."/>
            <person name="Yuan L."/>
            <person name="Wang S."/>
            <person name="Wang H."/>
            <person name="Xu D."/>
            <person name="Wang A."/>
            <person name="Fan W."/>
        </authorList>
    </citation>
    <scope>NUCLEOTIDE SEQUENCE</scope>
    <source>
        <strain evidence="4">WSJ</strain>
        <tissue evidence="4">Leaf</tissue>
    </source>
</reference>
<feature type="region of interest" description="Disordered" evidence="1">
    <location>
        <begin position="33"/>
        <end position="76"/>
    </location>
</feature>
<dbReference type="EMBL" id="JAUHHV010000004">
    <property type="protein sequence ID" value="KAK1426826.1"/>
    <property type="molecule type" value="Genomic_DNA"/>
</dbReference>
<keyword evidence="5" id="KW-1185">Reference proteome</keyword>
<evidence type="ECO:0000256" key="1">
    <source>
        <dbReference type="SAM" id="MobiDB-lite"/>
    </source>
</evidence>
<dbReference type="Proteomes" id="UP001229421">
    <property type="component" value="Unassembled WGS sequence"/>
</dbReference>
<protein>
    <recommendedName>
        <fullName evidence="6">DUF641 domain-containing protein</fullName>
    </recommendedName>
</protein>
<name>A0AAD8NZQ1_TARER</name>
<comment type="caution">
    <text evidence="4">The sequence shown here is derived from an EMBL/GenBank/DDBJ whole genome shotgun (WGS) entry which is preliminary data.</text>
</comment>
<gene>
    <name evidence="4" type="ORF">QVD17_15506</name>
</gene>
<accession>A0AAD8NZQ1</accession>
<feature type="compositionally biased region" description="Basic and acidic residues" evidence="1">
    <location>
        <begin position="37"/>
        <end position="60"/>
    </location>
</feature>
<dbReference type="AlphaFoldDB" id="A0AAD8NZQ1"/>
<organism evidence="4 5">
    <name type="scientific">Tagetes erecta</name>
    <name type="common">African marigold</name>
    <dbReference type="NCBI Taxonomy" id="13708"/>
    <lineage>
        <taxon>Eukaryota</taxon>
        <taxon>Viridiplantae</taxon>
        <taxon>Streptophyta</taxon>
        <taxon>Embryophyta</taxon>
        <taxon>Tracheophyta</taxon>
        <taxon>Spermatophyta</taxon>
        <taxon>Magnoliopsida</taxon>
        <taxon>eudicotyledons</taxon>
        <taxon>Gunneridae</taxon>
        <taxon>Pentapetalae</taxon>
        <taxon>asterids</taxon>
        <taxon>campanulids</taxon>
        <taxon>Asterales</taxon>
        <taxon>Asteraceae</taxon>
        <taxon>Asteroideae</taxon>
        <taxon>Heliantheae alliance</taxon>
        <taxon>Tageteae</taxon>
        <taxon>Tagetes</taxon>
    </lineage>
</organism>
<evidence type="ECO:0008006" key="6">
    <source>
        <dbReference type="Google" id="ProtNLM"/>
    </source>
</evidence>
<feature type="region of interest" description="Disordered" evidence="1">
    <location>
        <begin position="185"/>
        <end position="206"/>
    </location>
</feature>